<gene>
    <name evidence="7" type="ORF">QR98_0087730</name>
    <name evidence="6" type="ORF">SSS_8420</name>
</gene>
<evidence type="ECO:0000256" key="1">
    <source>
        <dbReference type="ARBA" id="ARBA00006540"/>
    </source>
</evidence>
<dbReference type="Gene3D" id="2.40.30.10">
    <property type="entry name" value="Translation factors"/>
    <property type="match status" value="2"/>
</dbReference>
<dbReference type="Pfam" id="PF00297">
    <property type="entry name" value="Ribosomal_L3"/>
    <property type="match status" value="1"/>
</dbReference>
<evidence type="ECO:0000256" key="5">
    <source>
        <dbReference type="ARBA" id="ARBA00035396"/>
    </source>
</evidence>
<dbReference type="PANTHER" id="PTHR11229">
    <property type="entry name" value="50S RIBOSOMAL PROTEIN L3"/>
    <property type="match status" value="1"/>
</dbReference>
<dbReference type="VEuPathDB" id="VectorBase:SSCA009860"/>
<dbReference type="EnsemblMetazoa" id="SSS_8420s_mrna">
    <property type="protein sequence ID" value="KAF7491977.1"/>
    <property type="gene ID" value="SSS_8420"/>
</dbReference>
<dbReference type="OrthoDB" id="274683at2759"/>
<evidence type="ECO:0000313" key="6">
    <source>
        <dbReference type="EMBL" id="KAF7491977.1"/>
    </source>
</evidence>
<dbReference type="InterPro" id="IPR009000">
    <property type="entry name" value="Transl_B-barrel_sf"/>
</dbReference>
<keyword evidence="2 7" id="KW-0689">Ribosomal protein</keyword>
<evidence type="ECO:0000313" key="7">
    <source>
        <dbReference type="EMBL" id="KPM10222.1"/>
    </source>
</evidence>
<dbReference type="OMA" id="GPMWRVT"/>
<comment type="similarity">
    <text evidence="1">Belongs to the universal ribosomal protein uL3 family.</text>
</comment>
<evidence type="ECO:0000313" key="9">
    <source>
        <dbReference type="Proteomes" id="UP000070412"/>
    </source>
</evidence>
<dbReference type="InterPro" id="IPR019927">
    <property type="entry name" value="Ribosomal_uL3_bac/org-type"/>
</dbReference>
<organism evidence="7 10">
    <name type="scientific">Sarcoptes scabiei</name>
    <name type="common">Itch mite</name>
    <name type="synonym">Acarus scabiei</name>
    <dbReference type="NCBI Taxonomy" id="52283"/>
    <lineage>
        <taxon>Eukaryota</taxon>
        <taxon>Metazoa</taxon>
        <taxon>Ecdysozoa</taxon>
        <taxon>Arthropoda</taxon>
        <taxon>Chelicerata</taxon>
        <taxon>Arachnida</taxon>
        <taxon>Acari</taxon>
        <taxon>Acariformes</taxon>
        <taxon>Sarcoptiformes</taxon>
        <taxon>Astigmata</taxon>
        <taxon>Psoroptidia</taxon>
        <taxon>Sarcoptoidea</taxon>
        <taxon>Sarcoptidae</taxon>
        <taxon>Sarcoptinae</taxon>
        <taxon>Sarcoptes</taxon>
    </lineage>
</organism>
<protein>
    <recommendedName>
        <fullName evidence="4">Large ribosomal subunit protein uL3m</fullName>
    </recommendedName>
    <alternativeName>
        <fullName evidence="5">39S ribosomal protein L3, mitochondrial</fullName>
    </alternativeName>
</protein>
<reference evidence="9" key="2">
    <citation type="journal article" date="2020" name="PLoS Negl. Trop. Dis.">
        <title>High-quality nuclear genome for Sarcoptes scabiei-A critical resource for a neglected parasite.</title>
        <authorList>
            <person name="Korhonen P.K."/>
            <person name="Gasser R.B."/>
            <person name="Ma G."/>
            <person name="Wang T."/>
            <person name="Stroehlein A.J."/>
            <person name="Young N.D."/>
            <person name="Ang C.S."/>
            <person name="Fernando D.D."/>
            <person name="Lu H.C."/>
            <person name="Taylor S."/>
            <person name="Reynolds S.L."/>
            <person name="Mofiz E."/>
            <person name="Najaraj S.H."/>
            <person name="Gowda H."/>
            <person name="Madugundu A."/>
            <person name="Renuse S."/>
            <person name="Holt D."/>
            <person name="Pandey A."/>
            <person name="Papenfuss A.T."/>
            <person name="Fischer K."/>
        </authorList>
    </citation>
    <scope>NUCLEOTIDE SEQUENCE [LARGE SCALE GENOMIC DNA]</scope>
</reference>
<evidence type="ECO:0000256" key="3">
    <source>
        <dbReference type="ARBA" id="ARBA00023274"/>
    </source>
</evidence>
<dbReference type="Proteomes" id="UP000616769">
    <property type="component" value="Unassembled WGS sequence"/>
</dbReference>
<sequence length="414" mass="48472">MFRSFSSSLYNLNTKIFHHRPIIQIFETNNQSFWNIDQTSWWHLQIRTGRHSAKTRKIRKTFPFHWWSNKQKTDHRKEHLTEDNKKFIENVVEEKTLPFQNKSPLKIEQFLKGEYQEGSIRCGVIAKKLGIQQMWTKNGDKITTTALQIVDNHVVSYMNNEDFVRHRRPTFLEHHKFRHLDVLVVGAENSNFLDYPSSYLGLFKKAQLPPKKKLTRFFITPNAKLTPGTHLTVNHFRVGNYVDANGLTKDHGFQGVLKRWKFKGLSKHQGVTKAHKRPGTIARGRKLMGPLKGFKMAGHMGGHRRTTKGLKIWRINTKYNVIWVNGRAVPGGKDAWVYLYDTTLPYKKYTEENRPPFPTYYEEDCDEVLPENIYDKDLHVPDEPSLLFEETEEERKAALAALKMTKKAKIAKIR</sequence>
<dbReference type="GO" id="GO:0006412">
    <property type="term" value="P:translation"/>
    <property type="evidence" value="ECO:0007669"/>
    <property type="project" value="InterPro"/>
</dbReference>
<dbReference type="GO" id="GO:0003735">
    <property type="term" value="F:structural constituent of ribosome"/>
    <property type="evidence" value="ECO:0007669"/>
    <property type="project" value="InterPro"/>
</dbReference>
<proteinExistence type="inferred from homology"/>
<dbReference type="InterPro" id="IPR000597">
    <property type="entry name" value="Ribosomal_uL3"/>
</dbReference>
<accession>A0A132AGV2</accession>
<dbReference type="PANTHER" id="PTHR11229:SF8">
    <property type="entry name" value="LARGE RIBOSOMAL SUBUNIT PROTEIN UL3M"/>
    <property type="match status" value="1"/>
</dbReference>
<evidence type="ECO:0000256" key="2">
    <source>
        <dbReference type="ARBA" id="ARBA00022980"/>
    </source>
</evidence>
<dbReference type="Proteomes" id="UP000070412">
    <property type="component" value="Unassembled WGS sequence"/>
</dbReference>
<dbReference type="SUPFAM" id="SSF50447">
    <property type="entry name" value="Translation proteins"/>
    <property type="match status" value="1"/>
</dbReference>
<keyword evidence="9" id="KW-1185">Reference proteome</keyword>
<keyword evidence="3" id="KW-0687">Ribonucleoprotein</keyword>
<reference evidence="7 10" key="1">
    <citation type="journal article" date="2015" name="Parasit. Vectors">
        <title>Draft genome of the scabies mite.</title>
        <authorList>
            <person name="Rider S.D.Jr."/>
            <person name="Morgan M.S."/>
            <person name="Arlian L.G."/>
        </authorList>
    </citation>
    <scope>NUCLEOTIDE SEQUENCE [LARGE SCALE GENOMIC DNA]</scope>
    <source>
        <strain evidence="7">Arlian Lab</strain>
    </source>
</reference>
<evidence type="ECO:0000313" key="10">
    <source>
        <dbReference type="Proteomes" id="UP000616769"/>
    </source>
</evidence>
<dbReference type="GO" id="GO:0005762">
    <property type="term" value="C:mitochondrial large ribosomal subunit"/>
    <property type="evidence" value="ECO:0007669"/>
    <property type="project" value="TreeGrafter"/>
</dbReference>
<dbReference type="EMBL" id="JXLN01014776">
    <property type="protein sequence ID" value="KPM10222.1"/>
    <property type="molecule type" value="Genomic_DNA"/>
</dbReference>
<reference evidence="6" key="3">
    <citation type="submission" date="2020-01" db="EMBL/GenBank/DDBJ databases">
        <authorList>
            <person name="Korhonen P.K.K."/>
            <person name="Guangxu M.G."/>
            <person name="Wang T.W."/>
            <person name="Stroehlein A.J.S."/>
            <person name="Young N.D."/>
            <person name="Ang C.-S.A."/>
            <person name="Fernando D.W.F."/>
            <person name="Lu H.L."/>
            <person name="Taylor S.T."/>
            <person name="Ehtesham M.E.M."/>
            <person name="Najaraj S.H.N."/>
            <person name="Harsha G.H.G."/>
            <person name="Madugundu A.M."/>
            <person name="Renuse S.R."/>
            <person name="Holt D.H."/>
            <person name="Pandey A.P."/>
            <person name="Papenfuss A.P."/>
            <person name="Gasser R.B.G."/>
            <person name="Fischer K.F."/>
        </authorList>
    </citation>
    <scope>NUCLEOTIDE SEQUENCE</scope>
    <source>
        <strain evidence="6">SSS_KF_BRIS2020</strain>
    </source>
</reference>
<dbReference type="EMBL" id="WVUK01000058">
    <property type="protein sequence ID" value="KAF7491977.1"/>
    <property type="molecule type" value="Genomic_DNA"/>
</dbReference>
<dbReference type="AlphaFoldDB" id="A0A132AGV2"/>
<evidence type="ECO:0000313" key="8">
    <source>
        <dbReference type="EnsemblMetazoa" id="KAF7491977.1"/>
    </source>
</evidence>
<reference evidence="8" key="4">
    <citation type="submission" date="2022-06" db="UniProtKB">
        <authorList>
            <consortium name="EnsemblMetazoa"/>
        </authorList>
    </citation>
    <scope>IDENTIFICATION</scope>
</reference>
<name>A0A132AGV2_SARSC</name>
<evidence type="ECO:0000256" key="4">
    <source>
        <dbReference type="ARBA" id="ARBA00035209"/>
    </source>
</evidence>